<evidence type="ECO:0000313" key="10">
    <source>
        <dbReference type="EMBL" id="EDO41501.1"/>
    </source>
</evidence>
<dbReference type="Proteomes" id="UP000001593">
    <property type="component" value="Unassembled WGS sequence"/>
</dbReference>
<feature type="domain" description="Peptidase M13 N-terminal" evidence="9">
    <location>
        <begin position="58"/>
        <end position="447"/>
    </location>
</feature>
<dbReference type="EMBL" id="DS469577">
    <property type="protein sequence ID" value="EDO41501.1"/>
    <property type="molecule type" value="Genomic_DNA"/>
</dbReference>
<dbReference type="GO" id="GO:0005886">
    <property type="term" value="C:plasma membrane"/>
    <property type="evidence" value="ECO:0000318"/>
    <property type="project" value="GO_Central"/>
</dbReference>
<dbReference type="InterPro" id="IPR018497">
    <property type="entry name" value="Peptidase_M13_C"/>
</dbReference>
<keyword evidence="7" id="KW-0482">Metalloprotease</keyword>
<protein>
    <recommendedName>
        <fullName evidence="12">Endothelin-converting enzyme 1</fullName>
    </recommendedName>
</protein>
<organism evidence="10 11">
    <name type="scientific">Nematostella vectensis</name>
    <name type="common">Starlet sea anemone</name>
    <dbReference type="NCBI Taxonomy" id="45351"/>
    <lineage>
        <taxon>Eukaryota</taxon>
        <taxon>Metazoa</taxon>
        <taxon>Cnidaria</taxon>
        <taxon>Anthozoa</taxon>
        <taxon>Hexacorallia</taxon>
        <taxon>Actiniaria</taxon>
        <taxon>Edwardsiidae</taxon>
        <taxon>Nematostella</taxon>
    </lineage>
</organism>
<evidence type="ECO:0000256" key="4">
    <source>
        <dbReference type="ARBA" id="ARBA00022723"/>
    </source>
</evidence>
<dbReference type="Pfam" id="PF05649">
    <property type="entry name" value="Peptidase_M13_N"/>
    <property type="match status" value="1"/>
</dbReference>
<comment type="similarity">
    <text evidence="2">Belongs to the peptidase M13 family.</text>
</comment>
<keyword evidence="4" id="KW-0479">Metal-binding</keyword>
<dbReference type="GO" id="GO:0046872">
    <property type="term" value="F:metal ion binding"/>
    <property type="evidence" value="ECO:0007669"/>
    <property type="project" value="UniProtKB-KW"/>
</dbReference>
<dbReference type="InterPro" id="IPR024079">
    <property type="entry name" value="MetalloPept_cat_dom_sf"/>
</dbReference>
<evidence type="ECO:0000313" key="11">
    <source>
        <dbReference type="Proteomes" id="UP000001593"/>
    </source>
</evidence>
<gene>
    <name evidence="10" type="ORF">NEMVEDRAFT_v1g229362</name>
</gene>
<evidence type="ECO:0000256" key="5">
    <source>
        <dbReference type="ARBA" id="ARBA00022801"/>
    </source>
</evidence>
<feature type="domain" description="Peptidase M13 C-terminal" evidence="8">
    <location>
        <begin position="506"/>
        <end position="709"/>
    </location>
</feature>
<evidence type="ECO:0000256" key="2">
    <source>
        <dbReference type="ARBA" id="ARBA00007357"/>
    </source>
</evidence>
<evidence type="ECO:0000259" key="8">
    <source>
        <dbReference type="Pfam" id="PF01431"/>
    </source>
</evidence>
<dbReference type="InterPro" id="IPR042089">
    <property type="entry name" value="Peptidase_M13_dom_2"/>
</dbReference>
<evidence type="ECO:0000256" key="3">
    <source>
        <dbReference type="ARBA" id="ARBA00022670"/>
    </source>
</evidence>
<keyword evidence="6" id="KW-0862">Zinc</keyword>
<dbReference type="Gene3D" id="3.40.390.10">
    <property type="entry name" value="Collagenase (Catalytic Domain)"/>
    <property type="match status" value="1"/>
</dbReference>
<dbReference type="InterPro" id="IPR000718">
    <property type="entry name" value="Peptidase_M13"/>
</dbReference>
<dbReference type="GO" id="GO:0016485">
    <property type="term" value="P:protein processing"/>
    <property type="evidence" value="ECO:0000318"/>
    <property type="project" value="GO_Central"/>
</dbReference>
<dbReference type="PANTHER" id="PTHR11733:SF167">
    <property type="entry name" value="FI17812P1-RELATED"/>
    <property type="match status" value="1"/>
</dbReference>
<comment type="cofactor">
    <cofactor evidence="1">
        <name>Zn(2+)</name>
        <dbReference type="ChEBI" id="CHEBI:29105"/>
    </cofactor>
</comment>
<dbReference type="OMA" id="ANYMVWH"/>
<dbReference type="eggNOG" id="KOG3624">
    <property type="taxonomic scope" value="Eukaryota"/>
</dbReference>
<dbReference type="InterPro" id="IPR008753">
    <property type="entry name" value="Peptidase_M13_N"/>
</dbReference>
<proteinExistence type="inferred from homology"/>
<dbReference type="InParanoid" id="A7S4D9"/>
<keyword evidence="11" id="KW-1185">Reference proteome</keyword>
<evidence type="ECO:0000256" key="7">
    <source>
        <dbReference type="ARBA" id="ARBA00023049"/>
    </source>
</evidence>
<evidence type="ECO:0000259" key="9">
    <source>
        <dbReference type="Pfam" id="PF05649"/>
    </source>
</evidence>
<dbReference type="SUPFAM" id="SSF55486">
    <property type="entry name" value="Metalloproteases ('zincins'), catalytic domain"/>
    <property type="match status" value="1"/>
</dbReference>
<name>A7S4D9_NEMVE</name>
<dbReference type="PhylomeDB" id="A7S4D9"/>
<dbReference type="Pfam" id="PF01431">
    <property type="entry name" value="Peptidase_M13"/>
    <property type="match status" value="1"/>
</dbReference>
<dbReference type="CDD" id="cd08662">
    <property type="entry name" value="M13"/>
    <property type="match status" value="1"/>
</dbReference>
<evidence type="ECO:0000256" key="6">
    <source>
        <dbReference type="ARBA" id="ARBA00022833"/>
    </source>
</evidence>
<evidence type="ECO:0000256" key="1">
    <source>
        <dbReference type="ARBA" id="ARBA00001947"/>
    </source>
</evidence>
<keyword evidence="5" id="KW-0378">Hydrolase</keyword>
<sequence>MLRLEDATRRVLALQIVSHSNTITSVPYRSYQNPICETKGCISAAFSILNKMDETVNPCRDFYQYACGKWLKDSVVPAGNSKWSAFHQVAEQNLRTLKKIFDRDDFASNGDIFRKVRDYYSSCTNKSIIEERDAAPLKKLISDVGSWSVTGGHTWTAETWNFEQALSLMHKLKSTPLFYMFVAADDKNSSQNIIQIQQAGITLSDREYYTRNESDKVVKKYKEFMVKIATLLNGATADSTTGILMDEIFQFEKKLAEIYEPKERLRHSDKIYHKMTVEDLQQLAPAIPWMDYMNNLFSTPVGHDEPVVVYTPTFLKSMSDLVIRTDRRILANYMVWHLIKPLTTELSKPYREAALDLMRVEMGVESGAPTWKSCVTKTDTVLGYATGHLYVKQHDGKDVKEKAKQVIQSIKEAFISNLPTVTWMDEGTKTKARGEKMESVLDLIGYPDWIMDVAQLNAYYVNLVITPEMSFENHLNARRFVHQQTMEKRGKAVDRKEWHMTPVDVNAYYSLPNNYIAFPSGILQRPFFDPEFPQAMNYGAVGMVMGHELTHGFDSKGRLFDKNGNLESWWKNQSVEAFEEHVSCMVEQYSNFTVADVKVDGKQTLDENIADNGGLRLAFQAHRQWDKENEKQPRLPGLELSRDQLFFLGFAQLWCSSSTKNSMHHPLLTDSHSPDRIRVHAAVSNSEQFAEAYDCPLDTPMNPAKKCRVW</sequence>
<dbReference type="Gene3D" id="1.10.1380.10">
    <property type="entry name" value="Neutral endopeptidase , domain2"/>
    <property type="match status" value="1"/>
</dbReference>
<dbReference type="PANTHER" id="PTHR11733">
    <property type="entry name" value="ZINC METALLOPROTEASE FAMILY M13 NEPRILYSIN-RELATED"/>
    <property type="match status" value="1"/>
</dbReference>
<evidence type="ECO:0008006" key="12">
    <source>
        <dbReference type="Google" id="ProtNLM"/>
    </source>
</evidence>
<dbReference type="PROSITE" id="PS51885">
    <property type="entry name" value="NEPRILYSIN"/>
    <property type="match status" value="1"/>
</dbReference>
<reference evidence="10 11" key="1">
    <citation type="journal article" date="2007" name="Science">
        <title>Sea anemone genome reveals ancestral eumetazoan gene repertoire and genomic organization.</title>
        <authorList>
            <person name="Putnam N.H."/>
            <person name="Srivastava M."/>
            <person name="Hellsten U."/>
            <person name="Dirks B."/>
            <person name="Chapman J."/>
            <person name="Salamov A."/>
            <person name="Terry A."/>
            <person name="Shapiro H."/>
            <person name="Lindquist E."/>
            <person name="Kapitonov V.V."/>
            <person name="Jurka J."/>
            <person name="Genikhovich G."/>
            <person name="Grigoriev I.V."/>
            <person name="Lucas S.M."/>
            <person name="Steele R.E."/>
            <person name="Finnerty J.R."/>
            <person name="Technau U."/>
            <person name="Martindale M.Q."/>
            <person name="Rokhsar D.S."/>
        </authorList>
    </citation>
    <scope>NUCLEOTIDE SEQUENCE [LARGE SCALE GENOMIC DNA]</scope>
    <source>
        <strain evidence="11">CH2 X CH6</strain>
    </source>
</reference>
<dbReference type="GO" id="GO:0004222">
    <property type="term" value="F:metalloendopeptidase activity"/>
    <property type="evidence" value="ECO:0000318"/>
    <property type="project" value="GO_Central"/>
</dbReference>
<accession>A7S4D9</accession>
<dbReference type="AlphaFoldDB" id="A7S4D9"/>
<dbReference type="HOGENOM" id="CLU_006187_8_0_1"/>
<keyword evidence="3" id="KW-0645">Protease</keyword>
<dbReference type="PRINTS" id="PR00786">
    <property type="entry name" value="NEPRILYSIN"/>
</dbReference>